<evidence type="ECO:0000256" key="4">
    <source>
        <dbReference type="ARBA" id="ARBA00023163"/>
    </source>
</evidence>
<dbReference type="PROSITE" id="PS50937">
    <property type="entry name" value="HTH_MERR_2"/>
    <property type="match status" value="1"/>
</dbReference>
<dbReference type="SUPFAM" id="SSF46955">
    <property type="entry name" value="Putative DNA-binding domain"/>
    <property type="match status" value="1"/>
</dbReference>
<evidence type="ECO:0000256" key="2">
    <source>
        <dbReference type="ARBA" id="ARBA00023015"/>
    </source>
</evidence>
<dbReference type="EMBL" id="FNQE01000009">
    <property type="protein sequence ID" value="SDY85726.1"/>
    <property type="molecule type" value="Genomic_DNA"/>
</dbReference>
<keyword evidence="4" id="KW-0804">Transcription</keyword>
<name>A0A1H3NA37_9FIRM</name>
<dbReference type="PANTHER" id="PTHR30204">
    <property type="entry name" value="REDOX-CYCLING DRUG-SENSING TRANSCRIPTIONAL ACTIVATOR SOXR"/>
    <property type="match status" value="1"/>
</dbReference>
<accession>A0A1H3NA37</accession>
<feature type="coiled-coil region" evidence="5">
    <location>
        <begin position="131"/>
        <end position="184"/>
    </location>
</feature>
<organism evidence="7 8">
    <name type="scientific">Proteiniborus ethanoligenes</name>
    <dbReference type="NCBI Taxonomy" id="415015"/>
    <lineage>
        <taxon>Bacteria</taxon>
        <taxon>Bacillati</taxon>
        <taxon>Bacillota</taxon>
        <taxon>Clostridia</taxon>
        <taxon>Eubacteriales</taxon>
        <taxon>Proteiniborus</taxon>
    </lineage>
</organism>
<dbReference type="InterPro" id="IPR000551">
    <property type="entry name" value="MerR-type_HTH_dom"/>
</dbReference>
<reference evidence="7 8" key="1">
    <citation type="submission" date="2016-10" db="EMBL/GenBank/DDBJ databases">
        <authorList>
            <person name="de Groot N.N."/>
        </authorList>
    </citation>
    <scope>NUCLEOTIDE SEQUENCE [LARGE SCALE GENOMIC DNA]</scope>
    <source>
        <strain evidence="7 8">DSM 21650</strain>
    </source>
</reference>
<evidence type="ECO:0000313" key="8">
    <source>
        <dbReference type="Proteomes" id="UP000198625"/>
    </source>
</evidence>
<dbReference type="Gene3D" id="1.10.1660.10">
    <property type="match status" value="1"/>
</dbReference>
<evidence type="ECO:0000256" key="5">
    <source>
        <dbReference type="SAM" id="Coils"/>
    </source>
</evidence>
<dbReference type="STRING" id="415015.SAMN05660462_01077"/>
<keyword evidence="8" id="KW-1185">Reference proteome</keyword>
<dbReference type="Proteomes" id="UP000198625">
    <property type="component" value="Unassembled WGS sequence"/>
</dbReference>
<dbReference type="InterPro" id="IPR047057">
    <property type="entry name" value="MerR_fam"/>
</dbReference>
<evidence type="ECO:0000256" key="1">
    <source>
        <dbReference type="ARBA" id="ARBA00022491"/>
    </source>
</evidence>
<dbReference type="RefSeq" id="WP_091728246.1">
    <property type="nucleotide sequence ID" value="NZ_FNQE01000009.1"/>
</dbReference>
<evidence type="ECO:0000313" key="7">
    <source>
        <dbReference type="EMBL" id="SDY85726.1"/>
    </source>
</evidence>
<dbReference type="CDD" id="cd04764">
    <property type="entry name" value="HTH_MlrA-like_sg1"/>
    <property type="match status" value="1"/>
</dbReference>
<dbReference type="Pfam" id="PF13411">
    <property type="entry name" value="MerR_1"/>
    <property type="match status" value="1"/>
</dbReference>
<keyword evidence="2" id="KW-0805">Transcription regulation</keyword>
<keyword evidence="5" id="KW-0175">Coiled coil</keyword>
<keyword evidence="1" id="KW-0678">Repressor</keyword>
<proteinExistence type="predicted"/>
<feature type="domain" description="HTH merR-type" evidence="6">
    <location>
        <begin position="7"/>
        <end position="75"/>
    </location>
</feature>
<sequence length="196" mass="23273">MYDTEREFTISEVSELTGYPAHVIRYYEKEFELEIPRNSANHRYYTYKELEIYNYIKALQEKGFSNKQIKLIMSSPEILVSNGETAVTTITKKEADIVPNYTEICCMFKEMISDELKPILLEKEDMNLSVISELRDEIVQLRREISSKERDVLICENIKLKMKVKEKSYEVVELKDRLKREQETSRGIFNKIFSRK</sequence>
<evidence type="ECO:0000256" key="3">
    <source>
        <dbReference type="ARBA" id="ARBA00023125"/>
    </source>
</evidence>
<protein>
    <submittedName>
        <fullName evidence="7">DNA-binding transcriptional regulator, MerR family</fullName>
    </submittedName>
</protein>
<evidence type="ECO:0000259" key="6">
    <source>
        <dbReference type="PROSITE" id="PS50937"/>
    </source>
</evidence>
<dbReference type="GO" id="GO:0003700">
    <property type="term" value="F:DNA-binding transcription factor activity"/>
    <property type="evidence" value="ECO:0007669"/>
    <property type="project" value="InterPro"/>
</dbReference>
<dbReference type="AlphaFoldDB" id="A0A1H3NA37"/>
<dbReference type="PANTHER" id="PTHR30204:SF69">
    <property type="entry name" value="MERR-FAMILY TRANSCRIPTIONAL REGULATOR"/>
    <property type="match status" value="1"/>
</dbReference>
<gene>
    <name evidence="7" type="ORF">SAMN05660462_01077</name>
</gene>
<dbReference type="InterPro" id="IPR009061">
    <property type="entry name" value="DNA-bd_dom_put_sf"/>
</dbReference>
<keyword evidence="3 7" id="KW-0238">DNA-binding</keyword>
<dbReference type="GO" id="GO:0003677">
    <property type="term" value="F:DNA binding"/>
    <property type="evidence" value="ECO:0007669"/>
    <property type="project" value="UniProtKB-KW"/>
</dbReference>
<dbReference type="OrthoDB" id="9811174at2"/>
<dbReference type="SMART" id="SM00422">
    <property type="entry name" value="HTH_MERR"/>
    <property type="match status" value="1"/>
</dbReference>